<feature type="compositionally biased region" description="Basic and acidic residues" evidence="1">
    <location>
        <begin position="162"/>
        <end position="177"/>
    </location>
</feature>
<dbReference type="OrthoDB" id="389408at2759"/>
<feature type="compositionally biased region" description="Basic and acidic residues" evidence="1">
    <location>
        <begin position="126"/>
        <end position="143"/>
    </location>
</feature>
<dbReference type="AlphaFoldDB" id="A0A565A589"/>
<accession>A0A565A589</accession>
<evidence type="ECO:0000256" key="1">
    <source>
        <dbReference type="SAM" id="MobiDB-lite"/>
    </source>
</evidence>
<keyword evidence="2" id="KW-0472">Membrane</keyword>
<proteinExistence type="predicted"/>
<keyword evidence="2" id="KW-1133">Transmembrane helix</keyword>
<feature type="compositionally biased region" description="Polar residues" evidence="1">
    <location>
        <begin position="352"/>
        <end position="364"/>
    </location>
</feature>
<evidence type="ECO:0000313" key="3">
    <source>
        <dbReference type="EMBL" id="VVA00011.1"/>
    </source>
</evidence>
<protein>
    <submittedName>
        <fullName evidence="3">VIR protein</fullName>
    </submittedName>
</protein>
<name>A0A565A589_PLAVI</name>
<dbReference type="VEuPathDB" id="PlasmoDB:PVP01_0007230"/>
<sequence>MDRRFGIYRSNYLNWQKHNDGYCLNKYSAIITEIEEKIDNFNKSHHKNFYQEWKKLNQIIKDRNDDIKDCIAKGHIRNNLYALDTIKRFSIRCPKPNASTCSNNPAPHVRESPSIKVTRFESSCPKGKDCNKETAAKREEKSRLQSGVSLGNPKRTSSPRLNTKDERPQHPTEKEPIDTSLISQVQPITTHTAPLVAEVKVSEDKVHQDSITPEPDEARKKLLDVSESSKVNAEETPLKDPLVQTVINNVSATGHSSGVVDSSNNTVQVKLPGNQSFDGNLPGQQHIGDQVPIRNDGNDQAVASIILDTPFMAAGVSLGENPSDRNHADVSAKGVDLDNATFSEKLGEETATETVSGDVSTINREGSEIKNSSDGNFSNDDTDSDDSPDPNFYAEGSSDKALSSSVPYNAENSSGLVADNGNKSDILGKIFDAISNKNHIIQASAPMGIVMLLGLLFKYTPLWRVLTKRKRNKQSHMKEKLQRVLQQPSIEREERSVPFSYSAFEYSS</sequence>
<feature type="region of interest" description="Disordered" evidence="1">
    <location>
        <begin position="121"/>
        <end position="178"/>
    </location>
</feature>
<gene>
    <name evidence="3" type="ORF">PVP01_0007230</name>
</gene>
<dbReference type="VEuPathDB" id="PlasmoDB:PVX_016640"/>
<dbReference type="VEuPathDB" id="PlasmoDB:PVPAM_040005300"/>
<feature type="compositionally biased region" description="Polar residues" evidence="1">
    <location>
        <begin position="144"/>
        <end position="161"/>
    </location>
</feature>
<evidence type="ECO:0000256" key="2">
    <source>
        <dbReference type="SAM" id="Phobius"/>
    </source>
</evidence>
<feature type="region of interest" description="Disordered" evidence="1">
    <location>
        <begin position="343"/>
        <end position="406"/>
    </location>
</feature>
<dbReference type="Proteomes" id="UP000220605">
    <property type="component" value="Unassembled WGS sequence"/>
</dbReference>
<dbReference type="VEuPathDB" id="PlasmoDB:PVW1_000011500"/>
<keyword evidence="2" id="KW-0812">Transmembrane</keyword>
<organism evidence="3">
    <name type="scientific">Plasmodium vivax</name>
    <name type="common">malaria parasite P. vivax</name>
    <dbReference type="NCBI Taxonomy" id="5855"/>
    <lineage>
        <taxon>Eukaryota</taxon>
        <taxon>Sar</taxon>
        <taxon>Alveolata</taxon>
        <taxon>Apicomplexa</taxon>
        <taxon>Aconoidasida</taxon>
        <taxon>Haemosporida</taxon>
        <taxon>Plasmodiidae</taxon>
        <taxon>Plasmodium</taxon>
        <taxon>Plasmodium (Plasmodium)</taxon>
    </lineage>
</organism>
<feature type="transmembrane region" description="Helical" evidence="2">
    <location>
        <begin position="445"/>
        <end position="466"/>
    </location>
</feature>
<dbReference type="EMBL" id="FLZR02000025">
    <property type="protein sequence ID" value="VVA00011.1"/>
    <property type="molecule type" value="Genomic_DNA"/>
</dbReference>
<reference evidence="3" key="1">
    <citation type="submission" date="2016-07" db="EMBL/GenBank/DDBJ databases">
        <authorList>
            <consortium name="Pathogen Informatics"/>
        </authorList>
    </citation>
    <scope>NUCLEOTIDE SEQUENCE</scope>
</reference>